<organism evidence="1 2">
    <name type="scientific">Natronorubrum thiooxidans</name>
    <dbReference type="NCBI Taxonomy" id="308853"/>
    <lineage>
        <taxon>Archaea</taxon>
        <taxon>Methanobacteriati</taxon>
        <taxon>Methanobacteriota</taxon>
        <taxon>Stenosarchaea group</taxon>
        <taxon>Halobacteria</taxon>
        <taxon>Halobacteriales</taxon>
        <taxon>Natrialbaceae</taxon>
        <taxon>Natronorubrum</taxon>
    </lineage>
</organism>
<dbReference type="Proteomes" id="UP000185936">
    <property type="component" value="Unassembled WGS sequence"/>
</dbReference>
<evidence type="ECO:0000313" key="2">
    <source>
        <dbReference type="Proteomes" id="UP000185936"/>
    </source>
</evidence>
<protein>
    <submittedName>
        <fullName evidence="1">Uncharacterized protein</fullName>
    </submittedName>
</protein>
<dbReference type="OrthoDB" id="261262at2157"/>
<sequence length="97" mass="10826">MCRETKREPAWVSAIRLAFLRGQVDVDGVMDEANLPAGYERTVRDVLSTMADRRLLESVGETGERYVPGPVLIESDRFDLDYSKASDGGAHRWHSSG</sequence>
<dbReference type="STRING" id="308853.SAMN05421752_12021"/>
<accession>A0A1N7H0W1</accession>
<evidence type="ECO:0000313" key="1">
    <source>
        <dbReference type="EMBL" id="SIS18451.1"/>
    </source>
</evidence>
<gene>
    <name evidence="1" type="ORF">SAMN05421752_12021</name>
</gene>
<dbReference type="RefSeq" id="WP_076610693.1">
    <property type="nucleotide sequence ID" value="NZ_FTNR01000020.1"/>
</dbReference>
<dbReference type="AlphaFoldDB" id="A0A1N7H0W1"/>
<dbReference type="EMBL" id="FTNR01000020">
    <property type="protein sequence ID" value="SIS18451.1"/>
    <property type="molecule type" value="Genomic_DNA"/>
</dbReference>
<keyword evidence="2" id="KW-1185">Reference proteome</keyword>
<name>A0A1N7H0W1_9EURY</name>
<reference evidence="2" key="1">
    <citation type="submission" date="2017-01" db="EMBL/GenBank/DDBJ databases">
        <authorList>
            <person name="Varghese N."/>
            <person name="Submissions S."/>
        </authorList>
    </citation>
    <scope>NUCLEOTIDE SEQUENCE [LARGE SCALE GENOMIC DNA]</scope>
    <source>
        <strain evidence="2">type strain: HArc-</strain>
    </source>
</reference>
<proteinExistence type="predicted"/>